<keyword evidence="2" id="KW-0472">Membrane</keyword>
<feature type="transmembrane region" description="Helical" evidence="2">
    <location>
        <begin position="24"/>
        <end position="43"/>
    </location>
</feature>
<organism evidence="3 4">
    <name type="scientific">Microthlaspi erraticum</name>
    <dbReference type="NCBI Taxonomy" id="1685480"/>
    <lineage>
        <taxon>Eukaryota</taxon>
        <taxon>Viridiplantae</taxon>
        <taxon>Streptophyta</taxon>
        <taxon>Embryophyta</taxon>
        <taxon>Tracheophyta</taxon>
        <taxon>Spermatophyta</taxon>
        <taxon>Magnoliopsida</taxon>
        <taxon>eudicotyledons</taxon>
        <taxon>Gunneridae</taxon>
        <taxon>Pentapetalae</taxon>
        <taxon>rosids</taxon>
        <taxon>malvids</taxon>
        <taxon>Brassicales</taxon>
        <taxon>Brassicaceae</taxon>
        <taxon>Coluteocarpeae</taxon>
        <taxon>Microthlaspi</taxon>
    </lineage>
</organism>
<feature type="region of interest" description="Disordered" evidence="1">
    <location>
        <begin position="98"/>
        <end position="136"/>
    </location>
</feature>
<comment type="caution">
    <text evidence="3">The sequence shown here is derived from an EMBL/GenBank/DDBJ whole genome shotgun (WGS) entry which is preliminary data.</text>
</comment>
<keyword evidence="2" id="KW-1133">Transmembrane helix</keyword>
<keyword evidence="4" id="KW-1185">Reference proteome</keyword>
<evidence type="ECO:0000256" key="2">
    <source>
        <dbReference type="SAM" id="Phobius"/>
    </source>
</evidence>
<evidence type="ECO:0000256" key="1">
    <source>
        <dbReference type="SAM" id="MobiDB-lite"/>
    </source>
</evidence>
<proteinExistence type="predicted"/>
<name>A0A6D2J310_9BRAS</name>
<dbReference type="EMBL" id="CACVBM020001110">
    <property type="protein sequence ID" value="CAA7031744.1"/>
    <property type="molecule type" value="Genomic_DNA"/>
</dbReference>
<dbReference type="Proteomes" id="UP000467841">
    <property type="component" value="Unassembled WGS sequence"/>
</dbReference>
<keyword evidence="2" id="KW-0812">Transmembrane</keyword>
<dbReference type="AlphaFoldDB" id="A0A6D2J310"/>
<reference evidence="3" key="1">
    <citation type="submission" date="2020-01" db="EMBL/GenBank/DDBJ databases">
        <authorList>
            <person name="Mishra B."/>
        </authorList>
    </citation>
    <scope>NUCLEOTIDE SEQUENCE [LARGE SCALE GENOMIC DNA]</scope>
</reference>
<accession>A0A6D2J310</accession>
<gene>
    <name evidence="3" type="ORF">MERR_LOCUS18979</name>
</gene>
<evidence type="ECO:0000313" key="4">
    <source>
        <dbReference type="Proteomes" id="UP000467841"/>
    </source>
</evidence>
<protein>
    <submittedName>
        <fullName evidence="3">Uncharacterized protein</fullName>
    </submittedName>
</protein>
<feature type="compositionally biased region" description="Basic and acidic residues" evidence="1">
    <location>
        <begin position="113"/>
        <end position="131"/>
    </location>
</feature>
<evidence type="ECO:0000313" key="3">
    <source>
        <dbReference type="EMBL" id="CAA7031744.1"/>
    </source>
</evidence>
<sequence length="194" mass="22562">MIRGHLSPVDRHVSTGERWPRGSFSVFLFFFLICFFFPTLLLLRRFRTLNVSLNVESFIASTSWTPLHLITLFFQFLKLFAVASITLQASTIGSNSRFVGQTKQDDNEDSGDEKEGEKEMNELKSKAKSGEFNELQTEEEIKNEKKLGQSLKRITATRYRKRKKRRILLSIECVEAVYEEDGPKIVWYVAFNFM</sequence>